<reference evidence="1 2" key="1">
    <citation type="submission" date="2019-01" db="EMBL/GenBank/DDBJ databases">
        <title>Complete genome sequencing of Aequorivita sp. H23M31.</title>
        <authorList>
            <person name="Bae J.-W."/>
        </authorList>
    </citation>
    <scope>NUCLEOTIDE SEQUENCE [LARGE SCALE GENOMIC DNA]</scope>
    <source>
        <strain evidence="1 2">H23M31</strain>
    </source>
</reference>
<gene>
    <name evidence="1" type="ORF">EI546_03375</name>
</gene>
<sequence length="372" mass="43596">MRILLKILLVLSSIYSFGQDDFERHFEKLETADTLTDSKVIAYYQSKSQFKNDDFFIYDGTLINRLLDNSFLFKKNKAGFIIYKLPFQNSTEIVFSKNENYLLKKVEYRSSARQIRGTSKEQIIIDLNNLSYIGLFTYNSVQSWEFDDEENMIVYNSACKSLMNIEDDFLTVHTLCYENDNFRNECEECISTGIYVIKGDILRKVKSYSERNLSMNDIEWIDSFCLGMSIDEFLRTNDKEVQEIPLFAYGYDSEEMGYEIINNDLRQYFLVVKEKEIVSVFVMSPEIDIHGINTSWTINEILKRYPDLKLHIDLITHWEYVFLKDQSLRLIFKTDSSNRIGIYGNDFEEGSIGLKEENKTIDLIQVVGKGSN</sequence>
<protein>
    <submittedName>
        <fullName evidence="1">Uncharacterized protein</fullName>
    </submittedName>
</protein>
<dbReference type="RefSeq" id="WP_128249222.1">
    <property type="nucleotide sequence ID" value="NZ_CP034951.1"/>
</dbReference>
<evidence type="ECO:0000313" key="2">
    <source>
        <dbReference type="Proteomes" id="UP000285517"/>
    </source>
</evidence>
<dbReference type="Proteomes" id="UP000285517">
    <property type="component" value="Chromosome"/>
</dbReference>
<dbReference type="AlphaFoldDB" id="A0A410G0N1"/>
<dbReference type="EMBL" id="CP034951">
    <property type="protein sequence ID" value="QAA80827.1"/>
    <property type="molecule type" value="Genomic_DNA"/>
</dbReference>
<dbReference type="KEGG" id="aev:EI546_03375"/>
<organism evidence="1 2">
    <name type="scientific">Aequorivita ciconiae</name>
    <dbReference type="NCBI Taxonomy" id="2494375"/>
    <lineage>
        <taxon>Bacteria</taxon>
        <taxon>Pseudomonadati</taxon>
        <taxon>Bacteroidota</taxon>
        <taxon>Flavobacteriia</taxon>
        <taxon>Flavobacteriales</taxon>
        <taxon>Flavobacteriaceae</taxon>
        <taxon>Aequorivita</taxon>
    </lineage>
</organism>
<accession>A0A410G0N1</accession>
<name>A0A410G0N1_9FLAO</name>
<evidence type="ECO:0000313" key="1">
    <source>
        <dbReference type="EMBL" id="QAA80827.1"/>
    </source>
</evidence>
<keyword evidence="2" id="KW-1185">Reference proteome</keyword>
<proteinExistence type="predicted"/>